<sequence length="148" mass="16021">MSRTPRETVERLLSSTAPGPTPEMADVYAVDAVFELPFLPPGAEHPEVGRDAFRAHLVEGARIQRFDSVDEVHIHETADPEVVIAEYRINGTVLATGKRFDLPIINVSRVRDGLIVSTRSYSNPLAGAIAFDQVEALLGGLVGEQSAT</sequence>
<organism evidence="3 4">
    <name type="scientific">Nocardia vinacea</name>
    <dbReference type="NCBI Taxonomy" id="96468"/>
    <lineage>
        <taxon>Bacteria</taxon>
        <taxon>Bacillati</taxon>
        <taxon>Actinomycetota</taxon>
        <taxon>Actinomycetes</taxon>
        <taxon>Mycobacteriales</taxon>
        <taxon>Nocardiaceae</taxon>
        <taxon>Nocardia</taxon>
    </lineage>
</organism>
<gene>
    <name evidence="3" type="ORF">OG563_27855</name>
</gene>
<keyword evidence="4" id="KW-1185">Reference proteome</keyword>
<dbReference type="EMBL" id="CP109441">
    <property type="protein sequence ID" value="WUV43042.1"/>
    <property type="molecule type" value="Genomic_DNA"/>
</dbReference>
<reference evidence="3" key="1">
    <citation type="submission" date="2022-10" db="EMBL/GenBank/DDBJ databases">
        <title>The complete genomes of actinobacterial strains from the NBC collection.</title>
        <authorList>
            <person name="Joergensen T.S."/>
            <person name="Alvarez Arevalo M."/>
            <person name="Sterndorff E.B."/>
            <person name="Faurdal D."/>
            <person name="Vuksanovic O."/>
            <person name="Mourched A.-S."/>
            <person name="Charusanti P."/>
            <person name="Shaw S."/>
            <person name="Blin K."/>
            <person name="Weber T."/>
        </authorList>
    </citation>
    <scope>NUCLEOTIDE SEQUENCE</scope>
    <source>
        <strain evidence="3">NBC_01482</strain>
    </source>
</reference>
<protein>
    <submittedName>
        <fullName evidence="3">Nuclear transport factor 2 family protein</fullName>
    </submittedName>
</protein>
<name>A0ABZ1YMB1_9NOCA</name>
<dbReference type="InterPro" id="IPR032710">
    <property type="entry name" value="NTF2-like_dom_sf"/>
</dbReference>
<feature type="compositionally biased region" description="Basic and acidic residues" evidence="1">
    <location>
        <begin position="1"/>
        <end position="10"/>
    </location>
</feature>
<dbReference type="RefSeq" id="WP_327096290.1">
    <property type="nucleotide sequence ID" value="NZ_CP109149.1"/>
</dbReference>
<evidence type="ECO:0000259" key="2">
    <source>
        <dbReference type="Pfam" id="PF12680"/>
    </source>
</evidence>
<proteinExistence type="predicted"/>
<dbReference type="Pfam" id="PF12680">
    <property type="entry name" value="SnoaL_2"/>
    <property type="match status" value="1"/>
</dbReference>
<evidence type="ECO:0000313" key="4">
    <source>
        <dbReference type="Proteomes" id="UP001432062"/>
    </source>
</evidence>
<dbReference type="InterPro" id="IPR037401">
    <property type="entry name" value="SnoaL-like"/>
</dbReference>
<accession>A0ABZ1YMB1</accession>
<dbReference type="Gene3D" id="3.10.450.50">
    <property type="match status" value="1"/>
</dbReference>
<dbReference type="SUPFAM" id="SSF54427">
    <property type="entry name" value="NTF2-like"/>
    <property type="match status" value="1"/>
</dbReference>
<dbReference type="Proteomes" id="UP001432062">
    <property type="component" value="Chromosome"/>
</dbReference>
<evidence type="ECO:0000256" key="1">
    <source>
        <dbReference type="SAM" id="MobiDB-lite"/>
    </source>
</evidence>
<feature type="region of interest" description="Disordered" evidence="1">
    <location>
        <begin position="1"/>
        <end position="20"/>
    </location>
</feature>
<feature type="domain" description="SnoaL-like" evidence="2">
    <location>
        <begin position="10"/>
        <end position="117"/>
    </location>
</feature>
<evidence type="ECO:0000313" key="3">
    <source>
        <dbReference type="EMBL" id="WUV43042.1"/>
    </source>
</evidence>